<proteinExistence type="predicted"/>
<accession>A0A2C6DDY2</accession>
<keyword evidence="3" id="KW-1185">Reference proteome</keyword>
<evidence type="ECO:0000313" key="3">
    <source>
        <dbReference type="Proteomes" id="UP000224974"/>
    </source>
</evidence>
<dbReference type="PANTHER" id="PTHR39166:SF1">
    <property type="entry name" value="BLL1166 PROTEIN"/>
    <property type="match status" value="1"/>
</dbReference>
<dbReference type="Pfam" id="PF06042">
    <property type="entry name" value="NTP_transf_6"/>
    <property type="match status" value="1"/>
</dbReference>
<reference evidence="1" key="1">
    <citation type="submission" date="2017-09" db="EMBL/GenBank/DDBJ databases">
        <title>FDA dAtabase for Regulatory Grade micrObial Sequences (FDA-ARGOS): Supporting development and validation of Infectious Disease Dx tests.</title>
        <authorList>
            <person name="Minogue T."/>
            <person name="Wolcott M."/>
            <person name="Wasieloski L."/>
            <person name="Aguilar W."/>
            <person name="Moore D."/>
            <person name="Tallon L.J."/>
            <person name="Sadzewicz L."/>
            <person name="Ott S."/>
            <person name="Zhao X."/>
            <person name="Nagaraj S."/>
            <person name="Vavikolanu K."/>
            <person name="Aluvathingal J."/>
            <person name="Nadendla S."/>
            <person name="Sichtig H."/>
        </authorList>
    </citation>
    <scope>NUCLEOTIDE SEQUENCE</scope>
    <source>
        <strain evidence="1">FDAARGOS_387</strain>
    </source>
</reference>
<dbReference type="OrthoDB" id="9805247at2"/>
<reference evidence="3" key="2">
    <citation type="submission" date="2017-09" db="EMBL/GenBank/DDBJ databases">
        <title>FDA dAtabase for Regulatory Grade micrObial Sequences (FDA-ARGOS): Supporting development and validation of Infectious Disease Dx tests.</title>
        <authorList>
            <person name="Minogue T."/>
            <person name="Wolcott M."/>
            <person name="Wasieloski L."/>
            <person name="Aguilar W."/>
            <person name="Moore D."/>
            <person name="Tallon L."/>
            <person name="Sadzewicz L."/>
            <person name="Ott S."/>
            <person name="Zhao X."/>
            <person name="Nagaraj S."/>
            <person name="Vavikolanu K."/>
            <person name="Aluvathingal J."/>
            <person name="Nadendla S."/>
            <person name="Sichtig H."/>
        </authorList>
    </citation>
    <scope>NUCLEOTIDE SEQUENCE [LARGE SCALE GENOMIC DNA]</scope>
    <source>
        <strain evidence="3">FDAARGOS_387</strain>
    </source>
</reference>
<name>A0A2C6DDY2_9GAMM</name>
<dbReference type="Proteomes" id="UP000224974">
    <property type="component" value="Unassembled WGS sequence"/>
</dbReference>
<protein>
    <submittedName>
        <fullName evidence="2">Uncharacterized protein conserved in bacteria</fullName>
    </submittedName>
</protein>
<evidence type="ECO:0000313" key="1">
    <source>
        <dbReference type="EMBL" id="PHI29406.1"/>
    </source>
</evidence>
<dbReference type="EMBL" id="PDDX01000001">
    <property type="protein sequence ID" value="PHI29406.1"/>
    <property type="molecule type" value="Genomic_DNA"/>
</dbReference>
<sequence length="186" mass="21464">MKYQKELQRLLLDDPIRMKALYAVRALNLSDGWIGAGFVRDAVWDRLHGYGQRPVAGDVDVVWFDSERSDPAQDSYLEEKLSQQSSVFNWSVKNQARMHQRNGNGPYLSTENALLYWPETATAVAVRVGNTHIIEIIAPYGLGDLFELRLRPTPQFEGEKLNIFRQRLTTKRWAERYPMLQLIVPS</sequence>
<reference evidence="2 4" key="3">
    <citation type="submission" date="2019-03" db="EMBL/GenBank/DDBJ databases">
        <authorList>
            <consortium name="Pathogen Informatics"/>
        </authorList>
    </citation>
    <scope>NUCLEOTIDE SEQUENCE [LARGE SCALE GENOMIC DNA]</scope>
    <source>
        <strain evidence="2 4">NCTC12282</strain>
    </source>
</reference>
<dbReference type="EMBL" id="CAADJA010000002">
    <property type="protein sequence ID" value="VFS47664.1"/>
    <property type="molecule type" value="Genomic_DNA"/>
</dbReference>
<organism evidence="1 3">
    <name type="scientific">Budvicia aquatica</name>
    <dbReference type="NCBI Taxonomy" id="82979"/>
    <lineage>
        <taxon>Bacteria</taxon>
        <taxon>Pseudomonadati</taxon>
        <taxon>Pseudomonadota</taxon>
        <taxon>Gammaproteobacteria</taxon>
        <taxon>Enterobacterales</taxon>
        <taxon>Budviciaceae</taxon>
        <taxon>Budvicia</taxon>
    </lineage>
</organism>
<dbReference type="InterPro" id="IPR009267">
    <property type="entry name" value="NTP_transf_6"/>
</dbReference>
<dbReference type="AlphaFoldDB" id="A0A2C6DDY2"/>
<dbReference type="Proteomes" id="UP000373449">
    <property type="component" value="Unassembled WGS sequence"/>
</dbReference>
<evidence type="ECO:0000313" key="2">
    <source>
        <dbReference type="EMBL" id="VFS47664.1"/>
    </source>
</evidence>
<evidence type="ECO:0000313" key="4">
    <source>
        <dbReference type="Proteomes" id="UP000373449"/>
    </source>
</evidence>
<dbReference type="RefSeq" id="WP_029095634.1">
    <property type="nucleotide sequence ID" value="NZ_CAADJA010000002.1"/>
</dbReference>
<gene>
    <name evidence="1" type="ORF">CRN84_08720</name>
    <name evidence="2" type="ORF">NCTC12282_02602</name>
</gene>
<dbReference type="PANTHER" id="PTHR39166">
    <property type="entry name" value="BLL1166 PROTEIN"/>
    <property type="match status" value="1"/>
</dbReference>